<sequence>MEWALCRPPTPCGACSRSPSNHAVNSFRRRLCHTRPLNCIPDDELDPDVELDTATSDTITANHRAPSHHDEARSSTRQRRRWHVRAVLGDQIAVKPSQRGRPPTPLFARQSPPPSLTHPILDVLAHHRAPLLAVVDAVVPMMLPPTQSRQDDPTRRRA</sequence>
<feature type="region of interest" description="Disordered" evidence="1">
    <location>
        <begin position="57"/>
        <end position="113"/>
    </location>
</feature>
<evidence type="ECO:0000313" key="3">
    <source>
        <dbReference type="Proteomes" id="UP000320762"/>
    </source>
</evidence>
<name>A0A550BTL7_9AGAR</name>
<gene>
    <name evidence="2" type="ORF">BD626DRAFT_576413</name>
</gene>
<keyword evidence="3" id="KW-1185">Reference proteome</keyword>
<protein>
    <submittedName>
        <fullName evidence="2">Uncharacterized protein</fullName>
    </submittedName>
</protein>
<evidence type="ECO:0000313" key="2">
    <source>
        <dbReference type="EMBL" id="TRM55887.1"/>
    </source>
</evidence>
<accession>A0A550BTL7</accession>
<comment type="caution">
    <text evidence="2">The sequence shown here is derived from an EMBL/GenBank/DDBJ whole genome shotgun (WGS) entry which is preliminary data.</text>
</comment>
<proteinExistence type="predicted"/>
<reference evidence="2 3" key="1">
    <citation type="journal article" date="2019" name="New Phytol.">
        <title>Comparative genomics reveals unique wood-decay strategies and fruiting body development in the Schizophyllaceae.</title>
        <authorList>
            <person name="Almasi E."/>
            <person name="Sahu N."/>
            <person name="Krizsan K."/>
            <person name="Balint B."/>
            <person name="Kovacs G.M."/>
            <person name="Kiss B."/>
            <person name="Cseklye J."/>
            <person name="Drula E."/>
            <person name="Henrissat B."/>
            <person name="Nagy I."/>
            <person name="Chovatia M."/>
            <person name="Adam C."/>
            <person name="LaButti K."/>
            <person name="Lipzen A."/>
            <person name="Riley R."/>
            <person name="Grigoriev I.V."/>
            <person name="Nagy L.G."/>
        </authorList>
    </citation>
    <scope>NUCLEOTIDE SEQUENCE [LARGE SCALE GENOMIC DNA]</scope>
    <source>
        <strain evidence="2 3">NL-1724</strain>
    </source>
</reference>
<dbReference type="EMBL" id="VDMD01000089">
    <property type="protein sequence ID" value="TRM55887.1"/>
    <property type="molecule type" value="Genomic_DNA"/>
</dbReference>
<organism evidence="2 3">
    <name type="scientific">Schizophyllum amplum</name>
    <dbReference type="NCBI Taxonomy" id="97359"/>
    <lineage>
        <taxon>Eukaryota</taxon>
        <taxon>Fungi</taxon>
        <taxon>Dikarya</taxon>
        <taxon>Basidiomycota</taxon>
        <taxon>Agaricomycotina</taxon>
        <taxon>Agaricomycetes</taxon>
        <taxon>Agaricomycetidae</taxon>
        <taxon>Agaricales</taxon>
        <taxon>Schizophyllaceae</taxon>
        <taxon>Schizophyllum</taxon>
    </lineage>
</organism>
<dbReference type="Proteomes" id="UP000320762">
    <property type="component" value="Unassembled WGS sequence"/>
</dbReference>
<dbReference type="AlphaFoldDB" id="A0A550BTL7"/>
<evidence type="ECO:0000256" key="1">
    <source>
        <dbReference type="SAM" id="MobiDB-lite"/>
    </source>
</evidence>